<dbReference type="Proteomes" id="UP000824120">
    <property type="component" value="Chromosome 2"/>
</dbReference>
<feature type="region of interest" description="Disordered" evidence="1">
    <location>
        <begin position="90"/>
        <end position="120"/>
    </location>
</feature>
<organism evidence="2 3">
    <name type="scientific">Solanum commersonii</name>
    <name type="common">Commerson's wild potato</name>
    <name type="synonym">Commerson's nightshade</name>
    <dbReference type="NCBI Taxonomy" id="4109"/>
    <lineage>
        <taxon>Eukaryota</taxon>
        <taxon>Viridiplantae</taxon>
        <taxon>Streptophyta</taxon>
        <taxon>Embryophyta</taxon>
        <taxon>Tracheophyta</taxon>
        <taxon>Spermatophyta</taxon>
        <taxon>Magnoliopsida</taxon>
        <taxon>eudicotyledons</taxon>
        <taxon>Gunneridae</taxon>
        <taxon>Pentapetalae</taxon>
        <taxon>asterids</taxon>
        <taxon>lamiids</taxon>
        <taxon>Solanales</taxon>
        <taxon>Solanaceae</taxon>
        <taxon>Solanoideae</taxon>
        <taxon>Solaneae</taxon>
        <taxon>Solanum</taxon>
    </lineage>
</organism>
<evidence type="ECO:0000313" key="2">
    <source>
        <dbReference type="EMBL" id="KAG5620101.1"/>
    </source>
</evidence>
<proteinExistence type="predicted"/>
<keyword evidence="3" id="KW-1185">Reference proteome</keyword>
<sequence length="239" mass="27268">MLDPHHGVRAKYWPQLELNLQKTPCQPRVAPQVVVAYFVNKWKGCFAYHHVRESVEDQLSMLLVNVGKSKYLRRDYIELSVVIMSSSRRSGKEIATSGQKKRPKSENVPLAPPAPKGQTRRFRLKGQSSMRVPTDFKAPEARSHFVMVCGKNVPITPTSINDILGTPQDTDPLVLTRLSIRPPYQAICHMLCGLQSMVHWTKHSGKRYHKPLPYAHMLREIHVWLKVVMNCLIPGPILH</sequence>
<reference evidence="2 3" key="1">
    <citation type="submission" date="2020-09" db="EMBL/GenBank/DDBJ databases">
        <title>De no assembly of potato wild relative species, Solanum commersonii.</title>
        <authorList>
            <person name="Cho K."/>
        </authorList>
    </citation>
    <scope>NUCLEOTIDE SEQUENCE [LARGE SCALE GENOMIC DNA]</scope>
    <source>
        <strain evidence="2">LZ3.2</strain>
        <tissue evidence="2">Leaf</tissue>
    </source>
</reference>
<accession>A0A9J6A6B1</accession>
<evidence type="ECO:0000256" key="1">
    <source>
        <dbReference type="SAM" id="MobiDB-lite"/>
    </source>
</evidence>
<protein>
    <submittedName>
        <fullName evidence="2">Uncharacterized protein</fullName>
    </submittedName>
</protein>
<dbReference type="EMBL" id="JACXVP010000002">
    <property type="protein sequence ID" value="KAG5620101.1"/>
    <property type="molecule type" value="Genomic_DNA"/>
</dbReference>
<comment type="caution">
    <text evidence="2">The sequence shown here is derived from an EMBL/GenBank/DDBJ whole genome shotgun (WGS) entry which is preliminary data.</text>
</comment>
<gene>
    <name evidence="2" type="ORF">H5410_005319</name>
</gene>
<name>A0A9J6A6B1_SOLCO</name>
<dbReference type="AlphaFoldDB" id="A0A9J6A6B1"/>
<evidence type="ECO:0000313" key="3">
    <source>
        <dbReference type="Proteomes" id="UP000824120"/>
    </source>
</evidence>